<proteinExistence type="predicted"/>
<dbReference type="InterPro" id="IPR011047">
    <property type="entry name" value="Quinoprotein_ADH-like_sf"/>
</dbReference>
<protein>
    <recommendedName>
        <fullName evidence="3">Lipoprotein</fullName>
    </recommendedName>
</protein>
<evidence type="ECO:0000313" key="1">
    <source>
        <dbReference type="EMBL" id="AAU07654.1"/>
    </source>
</evidence>
<dbReference type="KEGG" id="bga:BG0832"/>
<dbReference type="Gene3D" id="2.130.10.10">
    <property type="entry name" value="YVTN repeat-like/Quinoprotein amine dehydrogenase"/>
    <property type="match status" value="2"/>
</dbReference>
<dbReference type="Proteomes" id="UP000002276">
    <property type="component" value="Chromosome"/>
</dbReference>
<name>A0A7I6GX30_BORGP</name>
<dbReference type="PROSITE" id="PS51257">
    <property type="entry name" value="PROKAR_LIPOPROTEIN"/>
    <property type="match status" value="1"/>
</dbReference>
<accession>A0A7I6GX30</accession>
<dbReference type="InterPro" id="IPR015943">
    <property type="entry name" value="WD40/YVTN_repeat-like_dom_sf"/>
</dbReference>
<dbReference type="AlphaFoldDB" id="A0A7I6GX30"/>
<evidence type="ECO:0000313" key="2">
    <source>
        <dbReference type="Proteomes" id="UP000002276"/>
    </source>
</evidence>
<dbReference type="SUPFAM" id="SSF50998">
    <property type="entry name" value="Quinoprotein alcohol dehydrogenase-like"/>
    <property type="match status" value="1"/>
</dbReference>
<sequence length="515" mass="59353">MKLLEIKIIKINMKFVLSNLFRGCLICFVLFFSCLTTNKSIQDSHISDLGEKKKEVVIVGDGSVTNESSFKRDYLMGLKDNESFFLSNAFLKENNFYFKKARESYAKKNIGLTNYYLNKIVANENQHGRELLAKANLFFGYVNYENGFYDLSEYNFDFFLKDYKYSHASLRLAELKYLIKEKSDAISVFKEIDEFSISGYDKEIYAFLSNKLGVSHLNLESLGFLDNSVFDIFVFNGNIFVTNILGGLLRYNIKKNDCRVYLKDKKSIFLNGIKGFSDYNGTIYIGGKNVIYYIDDIDGDLKQINVPNNADFSNVQVLLGVKNGIFVGTLNSGLWFYDLKKWKNIPLGSNKISSICFDNLKNLLLVGTVDKAIYSINVDNLKKIEHLDFFSKNDNEKNINFIKRYKDSYFIGTYGGGLFELNLNKNSYKKHVIANNIDVNYFMDMEIKDKKLLFATFDHGLLIYDSENENWDYFGPNNGLLNLNLIKVSRFENYVILGTLNNGLVFVDENIKKQL</sequence>
<dbReference type="EMBL" id="CP000013">
    <property type="protein sequence ID" value="AAU07654.1"/>
    <property type="molecule type" value="Genomic_DNA"/>
</dbReference>
<evidence type="ECO:0008006" key="3">
    <source>
        <dbReference type="Google" id="ProtNLM"/>
    </source>
</evidence>
<gene>
    <name evidence="1" type="ordered locus">BG0832</name>
</gene>
<reference evidence="1 2" key="1">
    <citation type="journal article" date="2004" name="Nucleic Acids Res.">
        <title>Comparative analysis of the Borrelia garinii genome.</title>
        <authorList>
            <person name="Glockner G."/>
            <person name="Lehmann R."/>
            <person name="Romualdi A."/>
            <person name="Pradella S."/>
            <person name="Schulte-Spechtel U."/>
            <person name="Schilhabel M."/>
            <person name="Wilske B."/>
            <person name="Suhnel J."/>
            <person name="Platzer M."/>
        </authorList>
    </citation>
    <scope>NUCLEOTIDE SEQUENCE [LARGE SCALE GENOMIC DNA]</scope>
    <source>
        <strain evidence="2">ATCC BAA-2496 / DSM 23469 / PBi</strain>
    </source>
</reference>
<organism evidence="1 2">
    <name type="scientific">Borrelia garinii subsp. bavariensis (strain ATCC BAA-2496 / DSM 23469 / PBi)</name>
    <name type="common">Borreliella bavariensis</name>
    <dbReference type="NCBI Taxonomy" id="290434"/>
    <lineage>
        <taxon>Bacteria</taxon>
        <taxon>Pseudomonadati</taxon>
        <taxon>Spirochaetota</taxon>
        <taxon>Spirochaetia</taxon>
        <taxon>Spirochaetales</taxon>
        <taxon>Borreliaceae</taxon>
        <taxon>Borreliella</taxon>
    </lineage>
</organism>